<dbReference type="GeneID" id="111102591"/>
<evidence type="ECO:0000256" key="1">
    <source>
        <dbReference type="SAM" id="Coils"/>
    </source>
</evidence>
<reference evidence="4" key="1">
    <citation type="submission" date="2025-08" db="UniProtKB">
        <authorList>
            <consortium name="RefSeq"/>
        </authorList>
    </citation>
    <scope>IDENTIFICATION</scope>
    <source>
        <tissue evidence="4">Whole sample</tissue>
    </source>
</reference>
<keyword evidence="1" id="KW-0175">Coiled coil</keyword>
<evidence type="ECO:0000313" key="3">
    <source>
        <dbReference type="Proteomes" id="UP000694844"/>
    </source>
</evidence>
<proteinExistence type="predicted"/>
<gene>
    <name evidence="4" type="primary">LOC111102591</name>
</gene>
<dbReference type="RefSeq" id="XP_022291112.1">
    <property type="nucleotide sequence ID" value="XM_022435404.1"/>
</dbReference>
<evidence type="ECO:0000256" key="2">
    <source>
        <dbReference type="SAM" id="SignalP"/>
    </source>
</evidence>
<evidence type="ECO:0000313" key="4">
    <source>
        <dbReference type="RefSeq" id="XP_022291112.1"/>
    </source>
</evidence>
<feature type="signal peptide" evidence="2">
    <location>
        <begin position="1"/>
        <end position="20"/>
    </location>
</feature>
<dbReference type="OrthoDB" id="6146355at2759"/>
<feature type="coiled-coil region" evidence="1">
    <location>
        <begin position="425"/>
        <end position="473"/>
    </location>
</feature>
<dbReference type="KEGG" id="cvn:111102591"/>
<dbReference type="Proteomes" id="UP000694844">
    <property type="component" value="Chromosome 7"/>
</dbReference>
<dbReference type="AlphaFoldDB" id="A0A8B8AHW7"/>
<organism evidence="3 4">
    <name type="scientific">Crassostrea virginica</name>
    <name type="common">Eastern oyster</name>
    <dbReference type="NCBI Taxonomy" id="6565"/>
    <lineage>
        <taxon>Eukaryota</taxon>
        <taxon>Metazoa</taxon>
        <taxon>Spiralia</taxon>
        <taxon>Lophotrochozoa</taxon>
        <taxon>Mollusca</taxon>
        <taxon>Bivalvia</taxon>
        <taxon>Autobranchia</taxon>
        <taxon>Pteriomorphia</taxon>
        <taxon>Ostreida</taxon>
        <taxon>Ostreoidea</taxon>
        <taxon>Ostreidae</taxon>
        <taxon>Crassostrea</taxon>
    </lineage>
</organism>
<protein>
    <submittedName>
        <fullName evidence="4">Uncharacterized protein LOC111102591</fullName>
    </submittedName>
</protein>
<name>A0A8B8AHW7_CRAVI</name>
<keyword evidence="3" id="KW-1185">Reference proteome</keyword>
<accession>A0A8B8AHW7</accession>
<feature type="chain" id="PRO_5034164892" evidence="2">
    <location>
        <begin position="21"/>
        <end position="504"/>
    </location>
</feature>
<keyword evidence="2" id="KW-0732">Signal</keyword>
<sequence length="504" mass="54719">MMRSIFVATLLGVMVLCTEANPHGQKLQESCKQNCHLDHVTCSSSCRKQHTFNKFGFMDCSKNCKFTYSNCSDGCLPKGFSATPIVQAEPTTQSSVLTQHGGQTTSSSTSVCLKACTAVSDACKVECKNDPSCLQECSNDYDGCVNDCGQNALKDRNGIASVANSTNSEKVSCMMGCSVENVDCMTECQTDISDSSCLTECTAELGECQKECHDRNPEMPAGQSPSVADPAKEITGASATGWVNPSNTVQQLPYSIHSTCTRQCSLERSKCEIECTATDVSCKSECRVEYDECITECNQDYGQNSQTGLSIAADNSGKSDIGFSASPKTTLGISSSSSSASKSGAVVLDAVTPSNPNTEIVIQTSEGKIKTSSSEPMGMLKLLCLSSCSIERRSCLEECKIGTPEAGCTTECYDEYKECVVDCKGDEIERQLETLETEKKMLEEKLEKEKEQLEEKLKREENLKKNIEMASNSYKIFSLKDIAKDQGENYDYYDSESSSESNES</sequence>